<dbReference type="EMBL" id="CAKLBY020000004">
    <property type="protein sequence ID" value="CAK7895689.1"/>
    <property type="molecule type" value="Genomic_DNA"/>
</dbReference>
<gene>
    <name evidence="1" type="ORF">PM001_LOCUS1101</name>
</gene>
<comment type="caution">
    <text evidence="1">The sequence shown here is derived from an EMBL/GenBank/DDBJ whole genome shotgun (WGS) entry which is preliminary data.</text>
</comment>
<dbReference type="Proteomes" id="UP001162060">
    <property type="component" value="Unassembled WGS sequence"/>
</dbReference>
<proteinExistence type="predicted"/>
<name>A0AAV1T0E0_9STRA</name>
<evidence type="ECO:0008006" key="3">
    <source>
        <dbReference type="Google" id="ProtNLM"/>
    </source>
</evidence>
<accession>A0AAV1T0E0</accession>
<reference evidence="1" key="1">
    <citation type="submission" date="2024-01" db="EMBL/GenBank/DDBJ databases">
        <authorList>
            <person name="Webb A."/>
        </authorList>
    </citation>
    <scope>NUCLEOTIDE SEQUENCE</scope>
    <source>
        <strain evidence="1">Pm1</strain>
    </source>
</reference>
<protein>
    <recommendedName>
        <fullName evidence="3">Reverse transcriptase Ty1/copia-type domain-containing protein</fullName>
    </recommendedName>
</protein>
<evidence type="ECO:0000313" key="1">
    <source>
        <dbReference type="EMBL" id="CAK7895689.1"/>
    </source>
</evidence>
<sequence>MKLRGVFRGTKLPAGQHTIGTKWVFKIEREADESIEKYKARLVA</sequence>
<organism evidence="1 2">
    <name type="scientific">Peronospora matthiolae</name>
    <dbReference type="NCBI Taxonomy" id="2874970"/>
    <lineage>
        <taxon>Eukaryota</taxon>
        <taxon>Sar</taxon>
        <taxon>Stramenopiles</taxon>
        <taxon>Oomycota</taxon>
        <taxon>Peronosporomycetes</taxon>
        <taxon>Peronosporales</taxon>
        <taxon>Peronosporaceae</taxon>
        <taxon>Peronospora</taxon>
    </lineage>
</organism>
<dbReference type="AlphaFoldDB" id="A0AAV1T0E0"/>
<evidence type="ECO:0000313" key="2">
    <source>
        <dbReference type="Proteomes" id="UP001162060"/>
    </source>
</evidence>